<keyword evidence="2" id="KW-0812">Transmembrane</keyword>
<dbReference type="Proteomes" id="UP001480595">
    <property type="component" value="Unassembled WGS sequence"/>
</dbReference>
<keyword evidence="3" id="KW-1133">Transmembrane helix</keyword>
<dbReference type="PANTHER" id="PTHR35371">
    <property type="entry name" value="INNER MEMBRANE PROTEIN"/>
    <property type="match status" value="1"/>
</dbReference>
<dbReference type="GeneID" id="92087600"/>
<evidence type="ECO:0000256" key="3">
    <source>
        <dbReference type="ARBA" id="ARBA00022989"/>
    </source>
</evidence>
<gene>
    <name evidence="5" type="ORF">PG994_003128</name>
</gene>
<evidence type="ECO:0000313" key="5">
    <source>
        <dbReference type="EMBL" id="KAK8079321.1"/>
    </source>
</evidence>
<evidence type="ECO:0000313" key="6">
    <source>
        <dbReference type="Proteomes" id="UP001480595"/>
    </source>
</evidence>
<keyword evidence="4" id="KW-0472">Membrane</keyword>
<comment type="caution">
    <text evidence="5">The sequence shown here is derived from an EMBL/GenBank/DDBJ whole genome shotgun (WGS) entry which is preliminary data.</text>
</comment>
<proteinExistence type="predicted"/>
<organism evidence="5 6">
    <name type="scientific">Apiospora phragmitis</name>
    <dbReference type="NCBI Taxonomy" id="2905665"/>
    <lineage>
        <taxon>Eukaryota</taxon>
        <taxon>Fungi</taxon>
        <taxon>Dikarya</taxon>
        <taxon>Ascomycota</taxon>
        <taxon>Pezizomycotina</taxon>
        <taxon>Sordariomycetes</taxon>
        <taxon>Xylariomycetidae</taxon>
        <taxon>Amphisphaeriales</taxon>
        <taxon>Apiosporaceae</taxon>
        <taxon>Apiospora</taxon>
    </lineage>
</organism>
<comment type="subcellular location">
    <subcellularLocation>
        <location evidence="1">Membrane</location>
    </subcellularLocation>
</comment>
<evidence type="ECO:0000256" key="1">
    <source>
        <dbReference type="ARBA" id="ARBA00004370"/>
    </source>
</evidence>
<protein>
    <recommendedName>
        <fullName evidence="7">MAPEG family protein</fullName>
    </recommendedName>
</protein>
<dbReference type="InterPro" id="IPR001129">
    <property type="entry name" value="Membr-assoc_MAPEG"/>
</dbReference>
<dbReference type="SUPFAM" id="SSF161084">
    <property type="entry name" value="MAPEG domain-like"/>
    <property type="match status" value="1"/>
</dbReference>
<dbReference type="Pfam" id="PF01124">
    <property type="entry name" value="MAPEG"/>
    <property type="match status" value="1"/>
</dbReference>
<sequence length="208" mass="23464">MEGVIPKFLIEYNFSYYTVGIHAPKVLRPWANFICQIPVAMLVALIPRFVTICFCGRFFNGYYPRGLPDDIQMLPVNELSPKVRGRLFRADAAMQNSIENLPLFAAAVVAGNASYFLSAAELNLCCLTYLLLRALYMAFYVFWQDNPAFPALTRTLLWLMGVAVEMYLFELAARQPPLMVVHADTEPALLTQPGTRFYMTGSIGKNEL</sequence>
<dbReference type="RefSeq" id="XP_066720392.1">
    <property type="nucleotide sequence ID" value="XM_066854537.1"/>
</dbReference>
<name>A0ABR1W753_9PEZI</name>
<evidence type="ECO:0000256" key="4">
    <source>
        <dbReference type="ARBA" id="ARBA00023136"/>
    </source>
</evidence>
<dbReference type="Gene3D" id="1.20.120.550">
    <property type="entry name" value="Membrane associated eicosanoid/glutathione metabolism-like domain"/>
    <property type="match status" value="1"/>
</dbReference>
<keyword evidence="6" id="KW-1185">Reference proteome</keyword>
<accession>A0ABR1W753</accession>
<reference evidence="5 6" key="1">
    <citation type="submission" date="2023-01" db="EMBL/GenBank/DDBJ databases">
        <title>Analysis of 21 Apiospora genomes using comparative genomics revels a genus with tremendous synthesis potential of carbohydrate active enzymes and secondary metabolites.</title>
        <authorList>
            <person name="Sorensen T."/>
        </authorList>
    </citation>
    <scope>NUCLEOTIDE SEQUENCE [LARGE SCALE GENOMIC DNA]</scope>
    <source>
        <strain evidence="5 6">CBS 135458</strain>
    </source>
</reference>
<dbReference type="EMBL" id="JAQQWL010000003">
    <property type="protein sequence ID" value="KAK8079321.1"/>
    <property type="molecule type" value="Genomic_DNA"/>
</dbReference>
<dbReference type="InterPro" id="IPR023352">
    <property type="entry name" value="MAPEG-like_dom_sf"/>
</dbReference>
<evidence type="ECO:0000256" key="2">
    <source>
        <dbReference type="ARBA" id="ARBA00022692"/>
    </source>
</evidence>
<evidence type="ECO:0008006" key="7">
    <source>
        <dbReference type="Google" id="ProtNLM"/>
    </source>
</evidence>
<dbReference type="PANTHER" id="PTHR35371:SF1">
    <property type="entry name" value="BLR7753 PROTEIN"/>
    <property type="match status" value="1"/>
</dbReference>